<sequence>MNQLMDINIHEAEVIDNYYYECSTSYRKHLGALAQMRPEDNKLSQLAVYLTKQT</sequence>
<reference evidence="2" key="1">
    <citation type="submission" date="2016-11" db="UniProtKB">
        <authorList>
            <consortium name="WormBaseParasite"/>
        </authorList>
    </citation>
    <scope>IDENTIFICATION</scope>
</reference>
<dbReference type="WBParaSite" id="Hba_09521">
    <property type="protein sequence ID" value="Hba_09521"/>
    <property type="gene ID" value="Hba_09521"/>
</dbReference>
<evidence type="ECO:0000313" key="1">
    <source>
        <dbReference type="Proteomes" id="UP000095283"/>
    </source>
</evidence>
<proteinExistence type="predicted"/>
<protein>
    <submittedName>
        <fullName evidence="2">Transposase</fullName>
    </submittedName>
</protein>
<organism evidence="1 2">
    <name type="scientific">Heterorhabditis bacteriophora</name>
    <name type="common">Entomopathogenic nematode worm</name>
    <dbReference type="NCBI Taxonomy" id="37862"/>
    <lineage>
        <taxon>Eukaryota</taxon>
        <taxon>Metazoa</taxon>
        <taxon>Ecdysozoa</taxon>
        <taxon>Nematoda</taxon>
        <taxon>Chromadorea</taxon>
        <taxon>Rhabditida</taxon>
        <taxon>Rhabditina</taxon>
        <taxon>Rhabditomorpha</taxon>
        <taxon>Strongyloidea</taxon>
        <taxon>Heterorhabditidae</taxon>
        <taxon>Heterorhabditis</taxon>
    </lineage>
</organism>
<dbReference type="Proteomes" id="UP000095283">
    <property type="component" value="Unplaced"/>
</dbReference>
<name>A0A1I7WWE3_HETBA</name>
<keyword evidence="1" id="KW-1185">Reference proteome</keyword>
<accession>A0A1I7WWE3</accession>
<dbReference type="AlphaFoldDB" id="A0A1I7WWE3"/>
<evidence type="ECO:0000313" key="2">
    <source>
        <dbReference type="WBParaSite" id="Hba_09521"/>
    </source>
</evidence>